<dbReference type="EMBL" id="KV930970">
    <property type="protein sequence ID" value="PIO30836.1"/>
    <property type="molecule type" value="Genomic_DNA"/>
</dbReference>
<feature type="non-terminal residue" evidence="3">
    <location>
        <position position="1092"/>
    </location>
</feature>
<dbReference type="AlphaFoldDB" id="A0A2G9RSF2"/>
<reference evidence="3" key="1">
    <citation type="submission" date="2017-08" db="EMBL/GenBank/DDBJ databases">
        <title>Assembly of the North American Bullfrog Genome.</title>
        <authorList>
            <person name="Warren R.L."/>
            <person name="Vandervalk B.P."/>
            <person name="Kucuk E."/>
            <person name="Birol I."/>
            <person name="Helbing C."/>
            <person name="Pandoh P."/>
            <person name="Behsaz B."/>
            <person name="Mohamadi H."/>
            <person name="Chu J."/>
            <person name="Jackman S."/>
            <person name="Hammond S.A."/>
            <person name="Veldhoen N."/>
            <person name="Kirk H."/>
            <person name="Zhao Y."/>
            <person name="Coope R."/>
            <person name="Pleasance S."/>
            <person name="Moore R."/>
            <person name="Holt R."/>
        </authorList>
    </citation>
    <scope>NUCLEOTIDE SEQUENCE</scope>
    <source>
        <strain evidence="3">Bruno</strain>
        <tissue evidence="3">Liver</tissue>
    </source>
</reference>
<feature type="domain" description="Chromodomain-helicase-DNA-binding protein 6-9 tri-helical" evidence="2">
    <location>
        <begin position="277"/>
        <end position="367"/>
    </location>
</feature>
<name>A0A2G9RSF2_AQUCT</name>
<dbReference type="OrthoDB" id="5857104at2759"/>
<protein>
    <recommendedName>
        <fullName evidence="2">Chromodomain-helicase-DNA-binding protein 6-9 tri-helical domain-containing protein</fullName>
    </recommendedName>
</protein>
<gene>
    <name evidence="3" type="ORF">AB205_0157390</name>
</gene>
<dbReference type="Gene3D" id="1.10.10.60">
    <property type="entry name" value="Homeodomain-like"/>
    <property type="match status" value="2"/>
</dbReference>
<feature type="region of interest" description="Disordered" evidence="1">
    <location>
        <begin position="174"/>
        <end position="219"/>
    </location>
</feature>
<feature type="compositionally biased region" description="Polar residues" evidence="1">
    <location>
        <begin position="933"/>
        <end position="954"/>
    </location>
</feature>
<evidence type="ECO:0000259" key="2">
    <source>
        <dbReference type="Pfam" id="PF23078"/>
    </source>
</evidence>
<feature type="compositionally biased region" description="Polar residues" evidence="1">
    <location>
        <begin position="614"/>
        <end position="635"/>
    </location>
</feature>
<feature type="compositionally biased region" description="Basic and acidic residues" evidence="1">
    <location>
        <begin position="636"/>
        <end position="648"/>
    </location>
</feature>
<dbReference type="PANTHER" id="PTHR46850:SF1">
    <property type="entry name" value="CHROMODOMAIN-HELICASE-DNA-BINDING PROTEIN 9"/>
    <property type="match status" value="1"/>
</dbReference>
<dbReference type="InterPro" id="IPR051493">
    <property type="entry name" value="CHD"/>
</dbReference>
<evidence type="ECO:0000313" key="3">
    <source>
        <dbReference type="EMBL" id="PIO30836.1"/>
    </source>
</evidence>
<dbReference type="InterPro" id="IPR056342">
    <property type="entry name" value="HTH_CHD6-9"/>
</dbReference>
<sequence>MEMICRALLVYCVKHYKGDDKIKSFIWDLITPIKDGGSNQALQNHSGLSAPVPRGRKGKKMKNQMLLPEIKNADWLASCNPEIVLHDESYKKHLKQHCNKVLLRVRMLYYLKAEVLGDAATKALEGVNARDLDVMLPDIDYVEIPVDWWDAEADKSLLLGVFKHVHDVNHDLVERSGTEKEDNNEDKQEVQQEENTKVKENTEEQVDEESSTAQDSPESDKLLWPVASALTARLRRLITVYQRCNRKELSRPEILAPTNHNYWLQDEMVRRVEMDPIMKEMQKRWTRREQADFYRTVSSFGVIYDADKKYFDWTQFRALSRLDKKTDESLEKYFHSFVAMCRNVCRLPLRKDDGSADPSIYLDPITEERAARTLYRIELLRKVREQVLRHPQLNERLKLCRPSLYLPVWWECGKHDRDLLIGTAKHGLSRTDYYIMNDTQLSFLDAYRNYSQHKRSSSENMCCHYQMGSKMYEPATCHLERTFDSTKVETENEIKIEAVEEPIARPDCSPKNGGNFSSRVGEMMTNNHDECSLPDALICMMYDKKSCNSSLLQASTSEQSSLAQESFLGLEEKSEPNDYSLNKTKVDNLSQSEEPVSRDCFLGTSEQEDPLEVQESSLGKPFNSSENHISLSQSTEELRAKVSDEKLAEGSPSTSDGKLKMEDCEVKKENVEDECTCKEDAKNYGRAWMWKAEPADLLDKYPEEEVKSCSISTAREVTQDFHDGRAPTIAQLLQEKTLYSFSEWPKDRVIINRIDNICHSVLKGKWPSSSQQFEAQCMDAITAPAFCNDERKPRKPFEFDGERSDIKPRVSQHLAPLHGRSSAAINGWRETAMELCREQSTASSSAYSINSSTPKVAGIGGLQSSLGMDLSGILQAGLIHPVTGQIVNGSLRREESALRRRRGRRKNVEGMDLVFLKDRGMHAGIVGMREDSSQLSSTHTEGPSPIQSVTTASKMHSEKVMPNKSLLEWLRQQSDCTIDIPTYGGNVLCFHTVASIGENLVEQRVSHIRLLHQKPYVPGQPKALFVLSMSKIPTKCYFFGYMTPTRLHSIYPSASDLSISIGNANLCSHLSFGTTPSPLSFLAWLRNWPVIY</sequence>
<dbReference type="Pfam" id="PF23078">
    <property type="entry name" value="HTH_CHD6-9"/>
    <property type="match status" value="1"/>
</dbReference>
<organism evidence="3">
    <name type="scientific">Aquarana catesbeiana</name>
    <name type="common">American bullfrog</name>
    <name type="synonym">Rana catesbeiana</name>
    <dbReference type="NCBI Taxonomy" id="8400"/>
    <lineage>
        <taxon>Eukaryota</taxon>
        <taxon>Metazoa</taxon>
        <taxon>Chordata</taxon>
        <taxon>Craniata</taxon>
        <taxon>Vertebrata</taxon>
        <taxon>Euteleostomi</taxon>
        <taxon>Amphibia</taxon>
        <taxon>Batrachia</taxon>
        <taxon>Anura</taxon>
        <taxon>Neobatrachia</taxon>
        <taxon>Ranoidea</taxon>
        <taxon>Ranidae</taxon>
        <taxon>Aquarana</taxon>
    </lineage>
</organism>
<proteinExistence type="predicted"/>
<feature type="compositionally biased region" description="Basic and acidic residues" evidence="1">
    <location>
        <begin position="174"/>
        <end position="202"/>
    </location>
</feature>
<dbReference type="FunFam" id="1.10.10.60:FF:000184">
    <property type="entry name" value="Chromodomain helicase DNA binding protein 6"/>
    <property type="match status" value="1"/>
</dbReference>
<dbReference type="PANTHER" id="PTHR46850">
    <property type="entry name" value="CHROMODOMAIN-HELICASE-DNA-BINDING PROTEIN 9"/>
    <property type="match status" value="1"/>
</dbReference>
<feature type="compositionally biased region" description="Polar residues" evidence="1">
    <location>
        <begin position="577"/>
        <end position="594"/>
    </location>
</feature>
<evidence type="ECO:0000256" key="1">
    <source>
        <dbReference type="SAM" id="MobiDB-lite"/>
    </source>
</evidence>
<feature type="region of interest" description="Disordered" evidence="1">
    <location>
        <begin position="932"/>
        <end position="955"/>
    </location>
</feature>
<accession>A0A2G9RSF2</accession>
<feature type="region of interest" description="Disordered" evidence="1">
    <location>
        <begin position="573"/>
        <end position="658"/>
    </location>
</feature>